<comment type="caution">
    <text evidence="10">The sequence shown here is derived from an EMBL/GenBank/DDBJ whole genome shotgun (WGS) entry which is preliminary data.</text>
</comment>
<evidence type="ECO:0000256" key="8">
    <source>
        <dbReference type="SAM" id="SignalP"/>
    </source>
</evidence>
<comment type="subcellular location">
    <subcellularLocation>
        <location evidence="1">Membrane</location>
    </subcellularLocation>
</comment>
<feature type="chain" id="PRO_5044871374" description="Ig-like domain-containing protein" evidence="8">
    <location>
        <begin position="19"/>
        <end position="291"/>
    </location>
</feature>
<evidence type="ECO:0000256" key="4">
    <source>
        <dbReference type="ARBA" id="ARBA00023157"/>
    </source>
</evidence>
<evidence type="ECO:0000256" key="7">
    <source>
        <dbReference type="SAM" id="Phobius"/>
    </source>
</evidence>
<dbReference type="InterPro" id="IPR036179">
    <property type="entry name" value="Ig-like_dom_sf"/>
</dbReference>
<proteinExistence type="predicted"/>
<dbReference type="Gene3D" id="2.60.40.10">
    <property type="entry name" value="Immunoglobulins"/>
    <property type="match status" value="2"/>
</dbReference>
<sequence>MSTWIYMLLFATFRETEALEVQTSQPIVLAIYRRPVVLACSFHPGTSSADNSLVVTWQRVEDSQVVHSFYYRIDQLDLQSEWYRNRTQLFHSKLLEGNASLRLNSVRPGDQGRYLCSISNKDGTGKAEVQVKYADFLVAICTAPENKSAYIMKPTESFYTEPRLTVQGCSFNVTFLYETEGYPEPEVQWLDSGGQILTHNLSVTESSRAPGLLSLRTQLVVQAGEQVNYTFSLRNQVLEQVIERPMSYVSTLPSRGDGDACPRCYLALLPILFIVGSLLGCLMYFCYSRKK</sequence>
<dbReference type="Proteomes" id="UP001557470">
    <property type="component" value="Unassembled WGS sequence"/>
</dbReference>
<name>A0ABD0VZL8_UMBPY</name>
<dbReference type="EMBL" id="JAGEUA010000011">
    <property type="protein sequence ID" value="KAL0961763.1"/>
    <property type="molecule type" value="Genomic_DNA"/>
</dbReference>
<keyword evidence="11" id="KW-1185">Reference proteome</keyword>
<dbReference type="PROSITE" id="PS50835">
    <property type="entry name" value="IG_LIKE"/>
    <property type="match status" value="1"/>
</dbReference>
<keyword evidence="7" id="KW-0812">Transmembrane</keyword>
<dbReference type="InterPro" id="IPR050504">
    <property type="entry name" value="IgSF_BTN/MOG"/>
</dbReference>
<dbReference type="Pfam" id="PF07686">
    <property type="entry name" value="V-set"/>
    <property type="match status" value="1"/>
</dbReference>
<dbReference type="InterPro" id="IPR013106">
    <property type="entry name" value="Ig_V-set"/>
</dbReference>
<organism evidence="10 11">
    <name type="scientific">Umbra pygmaea</name>
    <name type="common">Eastern mudminnow</name>
    <dbReference type="NCBI Taxonomy" id="75934"/>
    <lineage>
        <taxon>Eukaryota</taxon>
        <taxon>Metazoa</taxon>
        <taxon>Chordata</taxon>
        <taxon>Craniata</taxon>
        <taxon>Vertebrata</taxon>
        <taxon>Euteleostomi</taxon>
        <taxon>Actinopterygii</taxon>
        <taxon>Neopterygii</taxon>
        <taxon>Teleostei</taxon>
        <taxon>Protacanthopterygii</taxon>
        <taxon>Esociformes</taxon>
        <taxon>Umbridae</taxon>
        <taxon>Umbra</taxon>
    </lineage>
</organism>
<dbReference type="InterPro" id="IPR003599">
    <property type="entry name" value="Ig_sub"/>
</dbReference>
<keyword evidence="2 8" id="KW-0732">Signal</keyword>
<evidence type="ECO:0000256" key="1">
    <source>
        <dbReference type="ARBA" id="ARBA00004370"/>
    </source>
</evidence>
<dbReference type="GO" id="GO:1903037">
    <property type="term" value="P:regulation of leukocyte cell-cell adhesion"/>
    <property type="evidence" value="ECO:0007669"/>
    <property type="project" value="UniProtKB-ARBA"/>
</dbReference>
<dbReference type="AlphaFoldDB" id="A0ABD0VZL8"/>
<evidence type="ECO:0000256" key="2">
    <source>
        <dbReference type="ARBA" id="ARBA00022729"/>
    </source>
</evidence>
<gene>
    <name evidence="10" type="ORF">UPYG_G00331390</name>
</gene>
<evidence type="ECO:0000256" key="6">
    <source>
        <dbReference type="ARBA" id="ARBA00023319"/>
    </source>
</evidence>
<keyword evidence="6" id="KW-0393">Immunoglobulin domain</keyword>
<dbReference type="SMART" id="SM00406">
    <property type="entry name" value="IGv"/>
    <property type="match status" value="1"/>
</dbReference>
<dbReference type="InterPro" id="IPR053896">
    <property type="entry name" value="BTN3A2-like_Ig-C"/>
</dbReference>
<feature type="domain" description="Ig-like" evidence="9">
    <location>
        <begin position="36"/>
        <end position="132"/>
    </location>
</feature>
<dbReference type="InterPro" id="IPR007110">
    <property type="entry name" value="Ig-like_dom"/>
</dbReference>
<dbReference type="SUPFAM" id="SSF48726">
    <property type="entry name" value="Immunoglobulin"/>
    <property type="match status" value="2"/>
</dbReference>
<feature type="signal peptide" evidence="8">
    <location>
        <begin position="1"/>
        <end position="18"/>
    </location>
</feature>
<keyword evidence="7" id="KW-1133">Transmembrane helix</keyword>
<evidence type="ECO:0000313" key="11">
    <source>
        <dbReference type="Proteomes" id="UP001557470"/>
    </source>
</evidence>
<dbReference type="PANTHER" id="PTHR24100">
    <property type="entry name" value="BUTYROPHILIN"/>
    <property type="match status" value="1"/>
</dbReference>
<keyword evidence="3 7" id="KW-0472">Membrane</keyword>
<evidence type="ECO:0000313" key="10">
    <source>
        <dbReference type="EMBL" id="KAL0961763.1"/>
    </source>
</evidence>
<evidence type="ECO:0000259" key="9">
    <source>
        <dbReference type="PROSITE" id="PS50835"/>
    </source>
</evidence>
<accession>A0ABD0VZL8</accession>
<keyword evidence="4" id="KW-1015">Disulfide bond</keyword>
<reference evidence="10 11" key="1">
    <citation type="submission" date="2024-06" db="EMBL/GenBank/DDBJ databases">
        <authorList>
            <person name="Pan Q."/>
            <person name="Wen M."/>
            <person name="Jouanno E."/>
            <person name="Zahm M."/>
            <person name="Klopp C."/>
            <person name="Cabau C."/>
            <person name="Louis A."/>
            <person name="Berthelot C."/>
            <person name="Parey E."/>
            <person name="Roest Crollius H."/>
            <person name="Montfort J."/>
            <person name="Robinson-Rechavi M."/>
            <person name="Bouchez O."/>
            <person name="Lampietro C."/>
            <person name="Lopez Roques C."/>
            <person name="Donnadieu C."/>
            <person name="Postlethwait J."/>
            <person name="Bobe J."/>
            <person name="Verreycken H."/>
            <person name="Guiguen Y."/>
        </authorList>
    </citation>
    <scope>NUCLEOTIDE SEQUENCE [LARGE SCALE GENOMIC DNA]</scope>
    <source>
        <strain evidence="10">Up_M1</strain>
        <tissue evidence="10">Testis</tissue>
    </source>
</reference>
<dbReference type="GO" id="GO:0016020">
    <property type="term" value="C:membrane"/>
    <property type="evidence" value="ECO:0007669"/>
    <property type="project" value="UniProtKB-SubCell"/>
</dbReference>
<dbReference type="Pfam" id="PF22705">
    <property type="entry name" value="C2-set_3"/>
    <property type="match status" value="1"/>
</dbReference>
<dbReference type="InterPro" id="IPR013783">
    <property type="entry name" value="Ig-like_fold"/>
</dbReference>
<dbReference type="FunFam" id="2.60.40.10:FF:000142">
    <property type="entry name" value="V-set domain-containing T-cell activation inhibitor 1"/>
    <property type="match status" value="1"/>
</dbReference>
<dbReference type="GO" id="GO:0050863">
    <property type="term" value="P:regulation of T cell activation"/>
    <property type="evidence" value="ECO:0007669"/>
    <property type="project" value="UniProtKB-ARBA"/>
</dbReference>
<dbReference type="SMART" id="SM00409">
    <property type="entry name" value="IG"/>
    <property type="match status" value="1"/>
</dbReference>
<dbReference type="PANTHER" id="PTHR24100:SF145">
    <property type="entry name" value="CD276 ANTIGEN"/>
    <property type="match status" value="1"/>
</dbReference>
<feature type="transmembrane region" description="Helical" evidence="7">
    <location>
        <begin position="265"/>
        <end position="287"/>
    </location>
</feature>
<evidence type="ECO:0000256" key="5">
    <source>
        <dbReference type="ARBA" id="ARBA00023180"/>
    </source>
</evidence>
<keyword evidence="5" id="KW-0325">Glycoprotein</keyword>
<protein>
    <recommendedName>
        <fullName evidence="9">Ig-like domain-containing protein</fullName>
    </recommendedName>
</protein>
<evidence type="ECO:0000256" key="3">
    <source>
        <dbReference type="ARBA" id="ARBA00023136"/>
    </source>
</evidence>